<evidence type="ECO:0000313" key="3">
    <source>
        <dbReference type="Proteomes" id="UP001597187"/>
    </source>
</evidence>
<sequence>MWVDLSQPFGPGMDHSTALAPPRFERERSVADDGVTVTRFDVPSHAGTHVDAPAHVLDGGATLDAFSLETFAGEAVVVDAPCGTARELDVPALRAGLGDHAVRPGDVVLVHTGWAERRGTDAYHEYPWLAPEAATWLLDRGVKLFGTDTLSPDRPRALRSGQDPYPVHRRLLEAGVPVVENLRLGAVAGERVWVSGFPLQFDGDGAPARFVARRPDG</sequence>
<dbReference type="Pfam" id="PF04199">
    <property type="entry name" value="Cyclase"/>
    <property type="match status" value="1"/>
</dbReference>
<evidence type="ECO:0000313" key="2">
    <source>
        <dbReference type="EMBL" id="MFD1513792.1"/>
    </source>
</evidence>
<dbReference type="EMBL" id="JBHUDC010000005">
    <property type="protein sequence ID" value="MFD1513792.1"/>
    <property type="molecule type" value="Genomic_DNA"/>
</dbReference>
<dbReference type="RefSeq" id="WP_250873761.1">
    <property type="nucleotide sequence ID" value="NZ_JALXFV010000005.1"/>
</dbReference>
<dbReference type="InterPro" id="IPR037175">
    <property type="entry name" value="KFase_sf"/>
</dbReference>
<dbReference type="AlphaFoldDB" id="A0ABD6AW38"/>
<dbReference type="PANTHER" id="PTHR31118">
    <property type="entry name" value="CYCLASE-LIKE PROTEIN 2"/>
    <property type="match status" value="1"/>
</dbReference>
<keyword evidence="3" id="KW-1185">Reference proteome</keyword>
<dbReference type="EC" id="3.5.-.-" evidence="2"/>
<proteinExistence type="predicted"/>
<feature type="region of interest" description="Disordered" evidence="1">
    <location>
        <begin position="1"/>
        <end position="20"/>
    </location>
</feature>
<accession>A0ABD6AW38</accession>
<gene>
    <name evidence="2" type="ORF">ACFSBT_10935</name>
</gene>
<protein>
    <submittedName>
        <fullName evidence="2">Cyclase family protein</fullName>
        <ecNumber evidence="2">3.5.-.-</ecNumber>
    </submittedName>
</protein>
<dbReference type="SUPFAM" id="SSF102198">
    <property type="entry name" value="Putative cyclase"/>
    <property type="match status" value="1"/>
</dbReference>
<dbReference type="Gene3D" id="3.50.30.50">
    <property type="entry name" value="Putative cyclase"/>
    <property type="match status" value="1"/>
</dbReference>
<comment type="caution">
    <text evidence="2">The sequence shown here is derived from an EMBL/GenBank/DDBJ whole genome shotgun (WGS) entry which is preliminary data.</text>
</comment>
<dbReference type="GO" id="GO:0016787">
    <property type="term" value="F:hydrolase activity"/>
    <property type="evidence" value="ECO:0007669"/>
    <property type="project" value="UniProtKB-KW"/>
</dbReference>
<dbReference type="Proteomes" id="UP001597187">
    <property type="component" value="Unassembled WGS sequence"/>
</dbReference>
<keyword evidence="2" id="KW-0378">Hydrolase</keyword>
<reference evidence="2 3" key="1">
    <citation type="journal article" date="2019" name="Int. J. Syst. Evol. Microbiol.">
        <title>The Global Catalogue of Microorganisms (GCM) 10K type strain sequencing project: providing services to taxonomists for standard genome sequencing and annotation.</title>
        <authorList>
            <consortium name="The Broad Institute Genomics Platform"/>
            <consortium name="The Broad Institute Genome Sequencing Center for Infectious Disease"/>
            <person name="Wu L."/>
            <person name="Ma J."/>
        </authorList>
    </citation>
    <scope>NUCLEOTIDE SEQUENCE [LARGE SCALE GENOMIC DNA]</scope>
    <source>
        <strain evidence="2 3">CGMCC 1.12563</strain>
    </source>
</reference>
<name>A0ABD6AW38_9EURY</name>
<dbReference type="PANTHER" id="PTHR31118:SF32">
    <property type="entry name" value="KYNURENINE FORMAMIDASE"/>
    <property type="match status" value="1"/>
</dbReference>
<dbReference type="InterPro" id="IPR007325">
    <property type="entry name" value="KFase/CYL"/>
</dbReference>
<evidence type="ECO:0000256" key="1">
    <source>
        <dbReference type="SAM" id="MobiDB-lite"/>
    </source>
</evidence>
<organism evidence="2 3">
    <name type="scientific">Halomarina rubra</name>
    <dbReference type="NCBI Taxonomy" id="2071873"/>
    <lineage>
        <taxon>Archaea</taxon>
        <taxon>Methanobacteriati</taxon>
        <taxon>Methanobacteriota</taxon>
        <taxon>Stenosarchaea group</taxon>
        <taxon>Halobacteria</taxon>
        <taxon>Halobacteriales</taxon>
        <taxon>Natronomonadaceae</taxon>
        <taxon>Halomarina</taxon>
    </lineage>
</organism>